<dbReference type="CDD" id="cd02440">
    <property type="entry name" value="AdoMet_MTases"/>
    <property type="match status" value="1"/>
</dbReference>
<evidence type="ECO:0000313" key="9">
    <source>
        <dbReference type="Proteomes" id="UP000429484"/>
    </source>
</evidence>
<keyword evidence="3 7" id="KW-0963">Cytoplasm</keyword>
<comment type="catalytic activity">
    <reaction evidence="7">
        <text>[protein]-L-isoaspartate + S-adenosyl-L-methionine = [protein]-L-isoaspartate alpha-methyl ester + S-adenosyl-L-homocysteine</text>
        <dbReference type="Rhea" id="RHEA:12705"/>
        <dbReference type="Rhea" id="RHEA-COMP:12143"/>
        <dbReference type="Rhea" id="RHEA-COMP:12144"/>
        <dbReference type="ChEBI" id="CHEBI:57856"/>
        <dbReference type="ChEBI" id="CHEBI:59789"/>
        <dbReference type="ChEBI" id="CHEBI:90596"/>
        <dbReference type="ChEBI" id="CHEBI:90598"/>
        <dbReference type="EC" id="2.1.1.77"/>
    </reaction>
</comment>
<dbReference type="SUPFAM" id="SSF53335">
    <property type="entry name" value="S-adenosyl-L-methionine-dependent methyltransferases"/>
    <property type="match status" value="1"/>
</dbReference>
<dbReference type="Pfam" id="PF01135">
    <property type="entry name" value="PCMT"/>
    <property type="match status" value="1"/>
</dbReference>
<evidence type="ECO:0000256" key="4">
    <source>
        <dbReference type="ARBA" id="ARBA00022603"/>
    </source>
</evidence>
<evidence type="ECO:0000256" key="7">
    <source>
        <dbReference type="HAMAP-Rule" id="MF_00090"/>
    </source>
</evidence>
<dbReference type="PROSITE" id="PS01279">
    <property type="entry name" value="PCMT"/>
    <property type="match status" value="1"/>
</dbReference>
<dbReference type="PANTHER" id="PTHR11579">
    <property type="entry name" value="PROTEIN-L-ISOASPARTATE O-METHYLTRANSFERASE"/>
    <property type="match status" value="1"/>
</dbReference>
<keyword evidence="5 7" id="KW-0808">Transferase</keyword>
<dbReference type="NCBIfam" id="NF001453">
    <property type="entry name" value="PRK00312.1"/>
    <property type="match status" value="1"/>
</dbReference>
<feature type="active site" evidence="7">
    <location>
        <position position="76"/>
    </location>
</feature>
<sequence>MKPMNEEHLAVLRRHMVEVVAIYADLASEELGKAALDERVMAAMLRVPRHLFVPAQAAPFAYQDMPLPIGFDKTVSQPFMVALMTDLLAPKPHEAVLEIGTGLGYQTAILAQLAGKIWSVEIIEEFASHAEALLHGLGMSNVGIRIGDGSSGWPEHAPFDKILVTAAAEEPPPALLEQLKPMGRLVLPVGSEEQVLTVIDKDSEGQFLARQLIPVRFSKLEAV</sequence>
<dbReference type="GO" id="GO:0030091">
    <property type="term" value="P:protein repair"/>
    <property type="evidence" value="ECO:0007669"/>
    <property type="project" value="UniProtKB-UniRule"/>
</dbReference>
<dbReference type="GO" id="GO:0005737">
    <property type="term" value="C:cytoplasm"/>
    <property type="evidence" value="ECO:0007669"/>
    <property type="project" value="UniProtKB-SubCell"/>
</dbReference>
<dbReference type="HAMAP" id="MF_00090">
    <property type="entry name" value="PIMT"/>
    <property type="match status" value="1"/>
</dbReference>
<dbReference type="Gene3D" id="3.40.50.150">
    <property type="entry name" value="Vaccinia Virus protein VP39"/>
    <property type="match status" value="1"/>
</dbReference>
<dbReference type="FunFam" id="3.40.50.150:FF:000010">
    <property type="entry name" value="Protein-L-isoaspartate O-methyltransferase"/>
    <property type="match status" value="1"/>
</dbReference>
<comment type="caution">
    <text evidence="8">The sequence shown here is derived from an EMBL/GenBank/DDBJ whole genome shotgun (WGS) entry which is preliminary data.</text>
</comment>
<evidence type="ECO:0000256" key="6">
    <source>
        <dbReference type="ARBA" id="ARBA00022691"/>
    </source>
</evidence>
<evidence type="ECO:0000256" key="3">
    <source>
        <dbReference type="ARBA" id="ARBA00022490"/>
    </source>
</evidence>
<keyword evidence="6 7" id="KW-0949">S-adenosyl-L-methionine</keyword>
<dbReference type="EC" id="2.1.1.77" evidence="7"/>
<dbReference type="AlphaFoldDB" id="A0AAW9TP12"/>
<protein>
    <recommendedName>
        <fullName evidence="7">Protein-L-isoaspartate O-methyltransferase</fullName>
        <ecNumber evidence="7">2.1.1.77</ecNumber>
    </recommendedName>
    <alternativeName>
        <fullName evidence="7">L-isoaspartyl protein carboxyl methyltransferase</fullName>
    </alternativeName>
    <alternativeName>
        <fullName evidence="7">Protein L-isoaspartyl methyltransferase</fullName>
    </alternativeName>
    <alternativeName>
        <fullName evidence="7">Protein-beta-aspartate methyltransferase</fullName>
        <shortName evidence="7">PIMT</shortName>
    </alternativeName>
</protein>
<keyword evidence="4 7" id="KW-0489">Methyltransferase</keyword>
<evidence type="ECO:0000256" key="2">
    <source>
        <dbReference type="ARBA" id="ARBA00005369"/>
    </source>
</evidence>
<dbReference type="GO" id="GO:0032259">
    <property type="term" value="P:methylation"/>
    <property type="evidence" value="ECO:0007669"/>
    <property type="project" value="UniProtKB-KW"/>
</dbReference>
<comment type="similarity">
    <text evidence="2 7">Belongs to the methyltransferase superfamily. L-isoaspartyl/D-aspartyl protein methyltransferase family.</text>
</comment>
<dbReference type="NCBIfam" id="TIGR00080">
    <property type="entry name" value="pimt"/>
    <property type="match status" value="1"/>
</dbReference>
<comment type="function">
    <text evidence="7">Catalyzes the methyl esterification of L-isoaspartyl residues in peptides and proteins that result from spontaneous decomposition of normal L-aspartyl and L-asparaginyl residues. It plays a role in the repair and/or degradation of damaged proteins.</text>
</comment>
<reference evidence="8 9" key="1">
    <citation type="journal article" date="2013" name="Genome Biol.">
        <title>Comparative genomics of the core and accessory genomes of 48 Sinorhizobium strains comprising five genospecies.</title>
        <authorList>
            <person name="Sugawara M."/>
            <person name="Epstein B."/>
            <person name="Badgley B.D."/>
            <person name="Unno T."/>
            <person name="Xu L."/>
            <person name="Reese J."/>
            <person name="Gyaneshwar P."/>
            <person name="Denny R."/>
            <person name="Mudge J."/>
            <person name="Bharti A.K."/>
            <person name="Farmer A.D."/>
            <person name="May G.D."/>
            <person name="Woodward J.E."/>
            <person name="Medigue C."/>
            <person name="Vallenet D."/>
            <person name="Lajus A."/>
            <person name="Rouy Z."/>
            <person name="Martinez-Vaz B."/>
            <person name="Tiffin P."/>
            <person name="Young N.D."/>
            <person name="Sadowsky M.J."/>
        </authorList>
    </citation>
    <scope>NUCLEOTIDE SEQUENCE [LARGE SCALE GENOMIC DNA]</scope>
    <source>
        <strain evidence="8 9">N6B1</strain>
    </source>
</reference>
<dbReference type="InterPro" id="IPR000682">
    <property type="entry name" value="PCMT"/>
</dbReference>
<dbReference type="GO" id="GO:0004719">
    <property type="term" value="F:protein-L-isoaspartate (D-aspartate) O-methyltransferase activity"/>
    <property type="evidence" value="ECO:0007669"/>
    <property type="project" value="UniProtKB-UniRule"/>
</dbReference>
<dbReference type="EMBL" id="WISR01000131">
    <property type="protein sequence ID" value="MQW33835.1"/>
    <property type="molecule type" value="Genomic_DNA"/>
</dbReference>
<dbReference type="RefSeq" id="WP_046066641.1">
    <property type="nucleotide sequence ID" value="NZ_JZXD01000017.1"/>
</dbReference>
<organism evidence="8 9">
    <name type="scientific">Rhizobium meliloti</name>
    <name type="common">Ensifer meliloti</name>
    <name type="synonym">Sinorhizobium meliloti</name>
    <dbReference type="NCBI Taxonomy" id="382"/>
    <lineage>
        <taxon>Bacteria</taxon>
        <taxon>Pseudomonadati</taxon>
        <taxon>Pseudomonadota</taxon>
        <taxon>Alphaproteobacteria</taxon>
        <taxon>Hyphomicrobiales</taxon>
        <taxon>Rhizobiaceae</taxon>
        <taxon>Sinorhizobium/Ensifer group</taxon>
        <taxon>Sinorhizobium</taxon>
    </lineage>
</organism>
<gene>
    <name evidence="7" type="primary">pcm</name>
    <name evidence="8" type="ORF">GHK53_13765</name>
</gene>
<proteinExistence type="inferred from homology"/>
<dbReference type="PANTHER" id="PTHR11579:SF0">
    <property type="entry name" value="PROTEIN-L-ISOASPARTATE(D-ASPARTATE) O-METHYLTRANSFERASE"/>
    <property type="match status" value="1"/>
</dbReference>
<evidence type="ECO:0000256" key="5">
    <source>
        <dbReference type="ARBA" id="ARBA00022679"/>
    </source>
</evidence>
<comment type="subcellular location">
    <subcellularLocation>
        <location evidence="1 7">Cytoplasm</location>
    </subcellularLocation>
</comment>
<name>A0AAW9TP12_RHIML</name>
<dbReference type="Proteomes" id="UP000429484">
    <property type="component" value="Unassembled WGS sequence"/>
</dbReference>
<evidence type="ECO:0000256" key="1">
    <source>
        <dbReference type="ARBA" id="ARBA00004496"/>
    </source>
</evidence>
<accession>A0AAW9TP12</accession>
<evidence type="ECO:0000313" key="8">
    <source>
        <dbReference type="EMBL" id="MQW33835.1"/>
    </source>
</evidence>
<dbReference type="InterPro" id="IPR029063">
    <property type="entry name" value="SAM-dependent_MTases_sf"/>
</dbReference>